<evidence type="ECO:0000259" key="1">
    <source>
        <dbReference type="PROSITE" id="PS51819"/>
    </source>
</evidence>
<comment type="caution">
    <text evidence="2">The sequence shown here is derived from an EMBL/GenBank/DDBJ whole genome shotgun (WGS) entry which is preliminary data.</text>
</comment>
<gene>
    <name evidence="2" type="ORF">ARHIZOSPH14_05790</name>
</gene>
<dbReference type="InterPro" id="IPR037523">
    <property type="entry name" value="VOC_core"/>
</dbReference>
<feature type="domain" description="VOC" evidence="1">
    <location>
        <begin position="4"/>
        <end position="132"/>
    </location>
</feature>
<dbReference type="PANTHER" id="PTHR33993">
    <property type="entry name" value="GLYOXALASE-RELATED"/>
    <property type="match status" value="1"/>
</dbReference>
<dbReference type="InterPro" id="IPR029068">
    <property type="entry name" value="Glyas_Bleomycin-R_OHBP_Dase"/>
</dbReference>
<dbReference type="Proteomes" id="UP001144396">
    <property type="component" value="Unassembled WGS sequence"/>
</dbReference>
<dbReference type="InterPro" id="IPR052164">
    <property type="entry name" value="Anthracycline_SecMetBiosynth"/>
</dbReference>
<dbReference type="Gene3D" id="3.10.180.10">
    <property type="entry name" value="2,3-Dihydroxybiphenyl 1,2-Dioxygenase, domain 1"/>
    <property type="match status" value="1"/>
</dbReference>
<dbReference type="CDD" id="cd07247">
    <property type="entry name" value="SgaA_N_like"/>
    <property type="match status" value="1"/>
</dbReference>
<protein>
    <submittedName>
        <fullName evidence="2">Glyoxalase</fullName>
    </submittedName>
</protein>
<dbReference type="RefSeq" id="WP_281882334.1">
    <property type="nucleotide sequence ID" value="NZ_BSDP01000001.1"/>
</dbReference>
<dbReference type="PROSITE" id="PS51819">
    <property type="entry name" value="VOC"/>
    <property type="match status" value="1"/>
</dbReference>
<dbReference type="InterPro" id="IPR041581">
    <property type="entry name" value="Glyoxalase_6"/>
</dbReference>
<evidence type="ECO:0000313" key="2">
    <source>
        <dbReference type="EMBL" id="GLI26337.1"/>
    </source>
</evidence>
<dbReference type="EMBL" id="BSDP01000001">
    <property type="protein sequence ID" value="GLI26337.1"/>
    <property type="molecule type" value="Genomic_DNA"/>
</dbReference>
<accession>A0A9W6CU00</accession>
<name>A0A9W6CU00_9MICO</name>
<reference evidence="2" key="1">
    <citation type="submission" date="2022-12" db="EMBL/GenBank/DDBJ databases">
        <title>Reference genome sequencing for broad-spectrum identification of bacterial and archaeal isolates by mass spectrometry.</title>
        <authorList>
            <person name="Sekiguchi Y."/>
            <person name="Tourlousse D.M."/>
        </authorList>
    </citation>
    <scope>NUCLEOTIDE SEQUENCE</scope>
    <source>
        <strain evidence="2">14</strain>
    </source>
</reference>
<proteinExistence type="predicted"/>
<dbReference type="SUPFAM" id="SSF54593">
    <property type="entry name" value="Glyoxalase/Bleomycin resistance protein/Dihydroxybiphenyl dioxygenase"/>
    <property type="match status" value="1"/>
</dbReference>
<organism evidence="2 3">
    <name type="scientific">Agromyces rhizosphaerae</name>
    <dbReference type="NCBI Taxonomy" id="88374"/>
    <lineage>
        <taxon>Bacteria</taxon>
        <taxon>Bacillati</taxon>
        <taxon>Actinomycetota</taxon>
        <taxon>Actinomycetes</taxon>
        <taxon>Micrococcales</taxon>
        <taxon>Microbacteriaceae</taxon>
        <taxon>Agromyces</taxon>
    </lineage>
</organism>
<dbReference type="AlphaFoldDB" id="A0A9W6CU00"/>
<keyword evidence="3" id="KW-1185">Reference proteome</keyword>
<evidence type="ECO:0000313" key="3">
    <source>
        <dbReference type="Proteomes" id="UP001144396"/>
    </source>
</evidence>
<dbReference type="Pfam" id="PF18029">
    <property type="entry name" value="Glyoxalase_6"/>
    <property type="match status" value="1"/>
</dbReference>
<sequence>MSNLVVHFEIHGTEPQELIDFYSRLLGWTFSQYGDLEYWSIDTGDGSVRPSEGAAGHGINGGLLRREGPAPMTGSSVKGCNLVVAVDEIDALMATGVELGGSVALPAEDMPGLGRLGYLLDPDGNVFGMVQSTLSDGTPAM</sequence>